<dbReference type="GO" id="GO:0016891">
    <property type="term" value="F:RNA endonuclease activity producing 5'-phosphomonoesters, hydrolytic mechanism"/>
    <property type="evidence" value="ECO:0007669"/>
    <property type="project" value="TreeGrafter"/>
</dbReference>
<dbReference type="EC" id="3.1.4.4" evidence="3"/>
<dbReference type="Pfam" id="PF13091">
    <property type="entry name" value="PLDc_2"/>
    <property type="match status" value="1"/>
</dbReference>
<keyword evidence="6" id="KW-0443">Lipid metabolism</keyword>
<keyword evidence="7" id="KW-0812">Transmembrane</keyword>
<keyword evidence="7" id="KW-0472">Membrane</keyword>
<accession>A0A0U2XJE6</accession>
<dbReference type="InterPro" id="IPR051406">
    <property type="entry name" value="PLD_domain"/>
</dbReference>
<name>A0A0U2XJE6_9BACL</name>
<feature type="transmembrane region" description="Helical" evidence="7">
    <location>
        <begin position="21"/>
        <end position="42"/>
    </location>
</feature>
<dbReference type="AlphaFoldDB" id="A0A0U2XJE6"/>
<evidence type="ECO:0000256" key="6">
    <source>
        <dbReference type="ARBA" id="ARBA00023098"/>
    </source>
</evidence>
<keyword evidence="4" id="KW-0378">Hydrolase</keyword>
<dbReference type="STRING" id="200991.AUC31_13670"/>
<dbReference type="PANTHER" id="PTHR43856:SF1">
    <property type="entry name" value="MITOCHONDRIAL CARDIOLIPIN HYDROLASE"/>
    <property type="match status" value="1"/>
</dbReference>
<sequence>MKKRSGRDMRRIKDYSKRRRIIMGIVGILAAMYIIVVIWQTFKPLPEGVSFAGDLHSVEQVEMIYDLSYAQDKKGTDLESELRIFDEIHELIDEAEEFLVLDLFLFDNYNDTETAYPAIAERLADHLIEKKKENPDFPIYFITDPLNVGYGSYESLLLETLETEGVEVIITDLDKLRDSMPLYSGLYRVIFQWFDNPGDGWIANAMSSDAPDMTLSSYMQMMNIKANHRKTVVSEQEAIISSANPHDASGLHGNMAFRVSGPVLDDILEAEEAVSKLSGGPDFPRAEMPEQSGEYEVQYVTERQILKALLKHMDSTEEGDSIQMAMFYLSESSVVDSLVEASNRGVEVQLVLDPNKNAFGNEKTGLPNRPAVNGMVDAASDSLAVRWYNPVVGQFHTKTIMIQTGEETVILGGSANMTERTLMDYNLEADILIKAPTDSELVGELDTYFERLWNNEDALYTLDLEEYQDEFTFWQRGIYNFQKLFKLTTY</sequence>
<evidence type="ECO:0000259" key="8">
    <source>
        <dbReference type="Pfam" id="PF13091"/>
    </source>
</evidence>
<dbReference type="Gene3D" id="3.30.870.10">
    <property type="entry name" value="Endonuclease Chain A"/>
    <property type="match status" value="2"/>
</dbReference>
<dbReference type="CDD" id="cd09129">
    <property type="entry name" value="PLDc_unchar2_1"/>
    <property type="match status" value="1"/>
</dbReference>
<evidence type="ECO:0000313" key="10">
    <source>
        <dbReference type="Proteomes" id="UP000067683"/>
    </source>
</evidence>
<organism evidence="9 10">
    <name type="scientific">Planococcus rifietoensis</name>
    <dbReference type="NCBI Taxonomy" id="200991"/>
    <lineage>
        <taxon>Bacteria</taxon>
        <taxon>Bacillati</taxon>
        <taxon>Bacillota</taxon>
        <taxon>Bacilli</taxon>
        <taxon>Bacillales</taxon>
        <taxon>Caryophanaceae</taxon>
        <taxon>Planococcus</taxon>
    </lineage>
</organism>
<keyword evidence="7" id="KW-1133">Transmembrane helix</keyword>
<evidence type="ECO:0000256" key="2">
    <source>
        <dbReference type="ARBA" id="ARBA00008664"/>
    </source>
</evidence>
<feature type="domain" description="Phospholipase D-like" evidence="8">
    <location>
        <begin position="310"/>
        <end position="453"/>
    </location>
</feature>
<evidence type="ECO:0000313" key="9">
    <source>
        <dbReference type="EMBL" id="ALS77103.1"/>
    </source>
</evidence>
<dbReference type="InterPro" id="IPR025202">
    <property type="entry name" value="PLD-like_dom"/>
</dbReference>
<dbReference type="Proteomes" id="UP000067683">
    <property type="component" value="Chromosome"/>
</dbReference>
<gene>
    <name evidence="9" type="ORF">AUC31_13670</name>
</gene>
<protein>
    <recommendedName>
        <fullName evidence="3">phospholipase D</fullName>
        <ecNumber evidence="3">3.1.4.4</ecNumber>
    </recommendedName>
</protein>
<keyword evidence="10" id="KW-1185">Reference proteome</keyword>
<evidence type="ECO:0000256" key="1">
    <source>
        <dbReference type="ARBA" id="ARBA00000798"/>
    </source>
</evidence>
<evidence type="ECO:0000256" key="3">
    <source>
        <dbReference type="ARBA" id="ARBA00012027"/>
    </source>
</evidence>
<evidence type="ECO:0000256" key="4">
    <source>
        <dbReference type="ARBA" id="ARBA00022801"/>
    </source>
</evidence>
<evidence type="ECO:0000256" key="7">
    <source>
        <dbReference type="SAM" id="Phobius"/>
    </source>
</evidence>
<dbReference type="KEGG" id="prt:AUC31_13670"/>
<evidence type="ECO:0000256" key="5">
    <source>
        <dbReference type="ARBA" id="ARBA00022963"/>
    </source>
</evidence>
<comment type="catalytic activity">
    <reaction evidence="1">
        <text>a 1,2-diacyl-sn-glycero-3-phosphocholine + H2O = a 1,2-diacyl-sn-glycero-3-phosphate + choline + H(+)</text>
        <dbReference type="Rhea" id="RHEA:14445"/>
        <dbReference type="ChEBI" id="CHEBI:15354"/>
        <dbReference type="ChEBI" id="CHEBI:15377"/>
        <dbReference type="ChEBI" id="CHEBI:15378"/>
        <dbReference type="ChEBI" id="CHEBI:57643"/>
        <dbReference type="ChEBI" id="CHEBI:58608"/>
        <dbReference type="EC" id="3.1.4.4"/>
    </reaction>
</comment>
<dbReference type="EMBL" id="CP013659">
    <property type="protein sequence ID" value="ALS77103.1"/>
    <property type="molecule type" value="Genomic_DNA"/>
</dbReference>
<dbReference type="PANTHER" id="PTHR43856">
    <property type="entry name" value="CARDIOLIPIN HYDROLASE"/>
    <property type="match status" value="1"/>
</dbReference>
<reference evidence="9" key="1">
    <citation type="submission" date="2016-01" db="EMBL/GenBank/DDBJ databases">
        <title>Complete genome of Planococcus rifietoensis type strain M8.</title>
        <authorList>
            <person name="See-Too W.S."/>
        </authorList>
    </citation>
    <scope>NUCLEOTIDE SEQUENCE [LARGE SCALE GENOMIC DNA]</scope>
    <source>
        <strain evidence="9">M8</strain>
    </source>
</reference>
<dbReference type="GO" id="GO:0004630">
    <property type="term" value="F:phospholipase D activity"/>
    <property type="evidence" value="ECO:0007669"/>
    <property type="project" value="UniProtKB-EC"/>
</dbReference>
<comment type="similarity">
    <text evidence="2">Belongs to the phospholipase D family.</text>
</comment>
<dbReference type="GO" id="GO:0016042">
    <property type="term" value="P:lipid catabolic process"/>
    <property type="evidence" value="ECO:0007669"/>
    <property type="project" value="UniProtKB-KW"/>
</dbReference>
<keyword evidence="5" id="KW-0442">Lipid degradation</keyword>
<proteinExistence type="inferred from homology"/>
<dbReference type="SUPFAM" id="SSF56024">
    <property type="entry name" value="Phospholipase D/nuclease"/>
    <property type="match status" value="2"/>
</dbReference>